<keyword evidence="1" id="KW-1133">Transmembrane helix</keyword>
<keyword evidence="1" id="KW-0472">Membrane</keyword>
<dbReference type="PANTHER" id="PTHR34543">
    <property type="entry name" value="PROTEIN ABA DEFICIENT 4, CHLOROPLASTIC"/>
    <property type="match status" value="1"/>
</dbReference>
<evidence type="ECO:0000256" key="1">
    <source>
        <dbReference type="SAM" id="Phobius"/>
    </source>
</evidence>
<dbReference type="InterPro" id="IPR025461">
    <property type="entry name" value="ABA4-like"/>
</dbReference>
<evidence type="ECO:0000313" key="3">
    <source>
        <dbReference type="Proteomes" id="UP000000268"/>
    </source>
</evidence>
<dbReference type="KEGG" id="amr:AM1_2934"/>
<name>B0CBE6_ACAM1</name>
<dbReference type="Pfam" id="PF14108">
    <property type="entry name" value="ABA4-like"/>
    <property type="match status" value="1"/>
</dbReference>
<gene>
    <name evidence="2" type="ordered locus">AM1_2934</name>
</gene>
<dbReference type="HOGENOM" id="CLU_146087_0_0_3"/>
<organism evidence="2 3">
    <name type="scientific">Acaryochloris marina (strain MBIC 11017)</name>
    <dbReference type="NCBI Taxonomy" id="329726"/>
    <lineage>
        <taxon>Bacteria</taxon>
        <taxon>Bacillati</taxon>
        <taxon>Cyanobacteriota</taxon>
        <taxon>Cyanophyceae</taxon>
        <taxon>Acaryochloridales</taxon>
        <taxon>Acaryochloridaceae</taxon>
        <taxon>Acaryochloris</taxon>
    </lineage>
</organism>
<feature type="transmembrane region" description="Helical" evidence="1">
    <location>
        <begin position="81"/>
        <end position="102"/>
    </location>
</feature>
<feature type="transmembrane region" description="Helical" evidence="1">
    <location>
        <begin position="114"/>
        <end position="135"/>
    </location>
</feature>
<dbReference type="AlphaFoldDB" id="B0CBE6"/>
<protein>
    <recommendedName>
        <fullName evidence="4">DUF4281 domain-containing protein</fullName>
    </recommendedName>
</protein>
<sequence length="149" mass="16703">MMTISQWFTIANVFVLPFWALMIILPQWDWTRRILTSYLPFVGLAIVYTSLFAVALTPESAKVLANPTLADIAQLFGQEQIAAAAWVHFLVMDLFVGRWIYWEGQRTGIWTSHSLVLCLLVGPIGLLSHIMTAAISERFSSAETVAAEE</sequence>
<dbReference type="STRING" id="329726.AM1_2934"/>
<dbReference type="EMBL" id="CP000828">
    <property type="protein sequence ID" value="ABW27931.1"/>
    <property type="molecule type" value="Genomic_DNA"/>
</dbReference>
<reference evidence="2 3" key="1">
    <citation type="journal article" date="2008" name="Proc. Natl. Acad. Sci. U.S.A.">
        <title>Niche adaptation and genome expansion in the chlorophyll d-producing cyanobacterium Acaryochloris marina.</title>
        <authorList>
            <person name="Swingley W.D."/>
            <person name="Chen M."/>
            <person name="Cheung P.C."/>
            <person name="Conrad A.L."/>
            <person name="Dejesa L.C."/>
            <person name="Hao J."/>
            <person name="Honchak B.M."/>
            <person name="Karbach L.E."/>
            <person name="Kurdoglu A."/>
            <person name="Lahiri S."/>
            <person name="Mastrian S.D."/>
            <person name="Miyashita H."/>
            <person name="Page L."/>
            <person name="Ramakrishna P."/>
            <person name="Satoh S."/>
            <person name="Sattley W.M."/>
            <person name="Shimada Y."/>
            <person name="Taylor H.L."/>
            <person name="Tomo T."/>
            <person name="Tsuchiya T."/>
            <person name="Wang Z.T."/>
            <person name="Raymond J."/>
            <person name="Mimuro M."/>
            <person name="Blankenship R.E."/>
            <person name="Touchman J.W."/>
        </authorList>
    </citation>
    <scope>NUCLEOTIDE SEQUENCE [LARGE SCALE GENOMIC DNA]</scope>
    <source>
        <strain evidence="3">MBIC 11017</strain>
    </source>
</reference>
<dbReference type="eggNOG" id="ENOG5032Z94">
    <property type="taxonomic scope" value="Bacteria"/>
</dbReference>
<keyword evidence="1" id="KW-0812">Transmembrane</keyword>
<dbReference type="PANTHER" id="PTHR34543:SF1">
    <property type="entry name" value="PROTEIN ABA DEFICIENT 4, CHLOROPLASTIC"/>
    <property type="match status" value="1"/>
</dbReference>
<keyword evidence="3" id="KW-1185">Reference proteome</keyword>
<dbReference type="Proteomes" id="UP000000268">
    <property type="component" value="Chromosome"/>
</dbReference>
<feature type="transmembrane region" description="Helical" evidence="1">
    <location>
        <begin position="37"/>
        <end position="56"/>
    </location>
</feature>
<evidence type="ECO:0000313" key="2">
    <source>
        <dbReference type="EMBL" id="ABW27931.1"/>
    </source>
</evidence>
<proteinExistence type="predicted"/>
<accession>B0CBE6</accession>
<feature type="transmembrane region" description="Helical" evidence="1">
    <location>
        <begin position="6"/>
        <end position="25"/>
    </location>
</feature>
<evidence type="ECO:0008006" key="4">
    <source>
        <dbReference type="Google" id="ProtNLM"/>
    </source>
</evidence>